<name>A0A1L3GF33_SYNAC</name>
<dbReference type="KEGG" id="pace:A6070_14265"/>
<reference evidence="2 3" key="1">
    <citation type="journal article" date="2017" name="Genome Announc.">
        <title>Complete Genome Sequences of Two Acetylene-Fermenting Pelobacter acetylenicus Strains.</title>
        <authorList>
            <person name="Sutton J.M."/>
            <person name="Baesman S.M."/>
            <person name="Fierst J.L."/>
            <person name="Poret-Peterson A.T."/>
            <person name="Oremland R.S."/>
            <person name="Dunlap D.S."/>
            <person name="Akob D.M."/>
        </authorList>
    </citation>
    <scope>NUCLEOTIDE SEQUENCE [LARGE SCALE GENOMIC DNA]</scope>
    <source>
        <strain evidence="2 3">DSM 3247</strain>
    </source>
</reference>
<keyword evidence="1" id="KW-0812">Transmembrane</keyword>
<accession>A0A1L3GF33</accession>
<sequence>MIDRIWNALSSIRLTLWLLVLLTVNLFIGSFYAKYMAVFGELNSTLFPTWFLTRSNLHSWWLFTLFGLLFLLFANTLACTLQRVTFLWSRRGGYRRAMFVLLLAPSLMHFCFLFIVGGHALTEFTGTKTRLPAVVGEKIAVGDRQITLVDRHYDYWQAPALQGVMRQCTAILELQSDAGVEQRRIGILEPVYWQGYTLHLGMAGKPGTDTLPPLEIMVKKDPGLLLILLGNTVLCLLMLWYFPQIRKIRNGGQKS</sequence>
<feature type="transmembrane region" description="Helical" evidence="1">
    <location>
        <begin position="12"/>
        <end position="33"/>
    </location>
</feature>
<dbReference type="AlphaFoldDB" id="A0A1L3GF33"/>
<keyword evidence="1" id="KW-0472">Membrane</keyword>
<evidence type="ECO:0000256" key="1">
    <source>
        <dbReference type="SAM" id="Phobius"/>
    </source>
</evidence>
<dbReference type="RefSeq" id="WP_072286408.1">
    <property type="nucleotide sequence ID" value="NZ_CP015455.1"/>
</dbReference>
<proteinExistence type="predicted"/>
<feature type="transmembrane region" description="Helical" evidence="1">
    <location>
        <begin position="99"/>
        <end position="121"/>
    </location>
</feature>
<organism evidence="2 3">
    <name type="scientific">Syntrophotalea acetylenica</name>
    <name type="common">Pelobacter acetylenicus</name>
    <dbReference type="NCBI Taxonomy" id="29542"/>
    <lineage>
        <taxon>Bacteria</taxon>
        <taxon>Pseudomonadati</taxon>
        <taxon>Thermodesulfobacteriota</taxon>
        <taxon>Desulfuromonadia</taxon>
        <taxon>Desulfuromonadales</taxon>
        <taxon>Syntrophotaleaceae</taxon>
        <taxon>Syntrophotalea</taxon>
    </lineage>
</organism>
<feature type="transmembrane region" description="Helical" evidence="1">
    <location>
        <begin position="223"/>
        <end position="242"/>
    </location>
</feature>
<protein>
    <recommendedName>
        <fullName evidence="4">ResB-like domain-containing protein</fullName>
    </recommendedName>
</protein>
<keyword evidence="3" id="KW-1185">Reference proteome</keyword>
<dbReference type="Proteomes" id="UP000182264">
    <property type="component" value="Chromosome"/>
</dbReference>
<dbReference type="STRING" id="29542.A6070_14265"/>
<dbReference type="OrthoDB" id="5386686at2"/>
<dbReference type="EMBL" id="CP015518">
    <property type="protein sequence ID" value="APG24566.1"/>
    <property type="molecule type" value="Genomic_DNA"/>
</dbReference>
<feature type="transmembrane region" description="Helical" evidence="1">
    <location>
        <begin position="60"/>
        <end position="78"/>
    </location>
</feature>
<evidence type="ECO:0000313" key="3">
    <source>
        <dbReference type="Proteomes" id="UP000182264"/>
    </source>
</evidence>
<evidence type="ECO:0008006" key="4">
    <source>
        <dbReference type="Google" id="ProtNLM"/>
    </source>
</evidence>
<evidence type="ECO:0000313" key="2">
    <source>
        <dbReference type="EMBL" id="APG24566.1"/>
    </source>
</evidence>
<gene>
    <name evidence="2" type="ORF">A7E75_05635</name>
</gene>
<keyword evidence="1" id="KW-1133">Transmembrane helix</keyword>